<evidence type="ECO:0000256" key="1">
    <source>
        <dbReference type="SAM" id="Phobius"/>
    </source>
</evidence>
<keyword evidence="1" id="KW-1133">Transmembrane helix</keyword>
<sequence length="210" mass="24195">MRDVSEEDGRFSCCDCASIGYIGTAREWALRGWECVTFVGFKLLVLLPLWIFSCLGAGRMKSVERRLAEYRRKQGAACDNSKIPNRDKIHEEQSTTNGSIAIQSTTITKFVNILLKPVPLWLCFYHHYPRSSIIVTLSSWLIAQLYFAYIEFGLVFFVSSLFVFLFINLGRRKSGELSAYSVFNPHCERLPGTMTAEHFERDLLKRKMFH</sequence>
<reference evidence="3 4" key="1">
    <citation type="submission" date="2018-08" db="EMBL/GenBank/DDBJ databases">
        <authorList>
            <person name="Laetsch R D."/>
            <person name="Stevens L."/>
            <person name="Kumar S."/>
            <person name="Blaxter L. M."/>
        </authorList>
    </citation>
    <scope>NUCLEOTIDE SEQUENCE [LARGE SCALE GENOMIC DNA]</scope>
</reference>
<feature type="domain" description="SAYSvFN" evidence="2">
    <location>
        <begin position="137"/>
        <end position="203"/>
    </location>
</feature>
<dbReference type="Pfam" id="PF10260">
    <property type="entry name" value="SAYSvFN"/>
    <property type="match status" value="1"/>
</dbReference>
<proteinExistence type="predicted"/>
<evidence type="ECO:0000259" key="2">
    <source>
        <dbReference type="Pfam" id="PF10260"/>
    </source>
</evidence>
<feature type="transmembrane region" description="Helical" evidence="1">
    <location>
        <begin position="140"/>
        <end position="167"/>
    </location>
</feature>
<protein>
    <recommendedName>
        <fullName evidence="2">SAYSvFN domain-containing protein</fullName>
    </recommendedName>
</protein>
<dbReference type="InterPro" id="IPR019387">
    <property type="entry name" value="SAYSvFN_dom"/>
</dbReference>
<feature type="transmembrane region" description="Helical" evidence="1">
    <location>
        <begin position="36"/>
        <end position="57"/>
    </location>
</feature>
<accession>A0A498SJB6</accession>
<dbReference type="OrthoDB" id="71310at2759"/>
<keyword evidence="1" id="KW-0812">Transmembrane</keyword>
<dbReference type="PANTHER" id="PTHR13527:SF0">
    <property type="entry name" value="SAYSVFN DOMAIN-CONTAINING PROTEIN 1"/>
    <property type="match status" value="1"/>
</dbReference>
<dbReference type="AlphaFoldDB" id="A0A498SJB6"/>
<dbReference type="Proteomes" id="UP000276991">
    <property type="component" value="Unassembled WGS sequence"/>
</dbReference>
<keyword evidence="1" id="KW-0472">Membrane</keyword>
<organism evidence="3 4">
    <name type="scientific">Acanthocheilonema viteae</name>
    <name type="common">Filarial nematode worm</name>
    <name type="synonym">Dipetalonema viteae</name>
    <dbReference type="NCBI Taxonomy" id="6277"/>
    <lineage>
        <taxon>Eukaryota</taxon>
        <taxon>Metazoa</taxon>
        <taxon>Ecdysozoa</taxon>
        <taxon>Nematoda</taxon>
        <taxon>Chromadorea</taxon>
        <taxon>Rhabditida</taxon>
        <taxon>Spirurina</taxon>
        <taxon>Spiruromorpha</taxon>
        <taxon>Filarioidea</taxon>
        <taxon>Onchocercidae</taxon>
        <taxon>Acanthocheilonema</taxon>
    </lineage>
</organism>
<evidence type="ECO:0000313" key="4">
    <source>
        <dbReference type="Proteomes" id="UP000276991"/>
    </source>
</evidence>
<keyword evidence="4" id="KW-1185">Reference proteome</keyword>
<dbReference type="InterPro" id="IPR039159">
    <property type="entry name" value="SAYSD1"/>
</dbReference>
<dbReference type="EMBL" id="UPTC01000767">
    <property type="protein sequence ID" value="VBB30031.1"/>
    <property type="molecule type" value="Genomic_DNA"/>
</dbReference>
<dbReference type="PANTHER" id="PTHR13527">
    <property type="entry name" value="SAYSVFN DOMAIN-CONTAINING PROTEIN 1"/>
    <property type="match status" value="1"/>
</dbReference>
<evidence type="ECO:0000313" key="3">
    <source>
        <dbReference type="EMBL" id="VBB30031.1"/>
    </source>
</evidence>
<gene>
    <name evidence="3" type="ORF">NAV_LOCUS4822</name>
</gene>
<name>A0A498SJB6_ACAVI</name>